<dbReference type="GO" id="GO:0032259">
    <property type="term" value="P:methylation"/>
    <property type="evidence" value="ECO:0007669"/>
    <property type="project" value="UniProtKB-KW"/>
</dbReference>
<name>A0ABV3WZ89_9HYPH</name>
<feature type="domain" description="Methyltransferase type 11" evidence="4">
    <location>
        <begin position="53"/>
        <end position="142"/>
    </location>
</feature>
<dbReference type="EMBL" id="JAZHFV010000008">
    <property type="protein sequence ID" value="MEX4010009.1"/>
    <property type="molecule type" value="Genomic_DNA"/>
</dbReference>
<dbReference type="CDD" id="cd02440">
    <property type="entry name" value="AdoMet_MTases"/>
    <property type="match status" value="1"/>
</dbReference>
<dbReference type="InterPro" id="IPR029063">
    <property type="entry name" value="SAM-dependent_MTases_sf"/>
</dbReference>
<reference evidence="5 6" key="1">
    <citation type="submission" date="2024-01" db="EMBL/GenBank/DDBJ databases">
        <title>New evidence supports the origin of RcGTA from prophage.</title>
        <authorList>
            <person name="Xu Y."/>
            <person name="Liu B."/>
            <person name="Chen F."/>
        </authorList>
    </citation>
    <scope>NUCLEOTIDE SEQUENCE [LARGE SCALE GENOMIC DNA]</scope>
    <source>
        <strain evidence="5 6">CBW1107-2</strain>
    </source>
</reference>
<dbReference type="Proteomes" id="UP001559025">
    <property type="component" value="Unassembled WGS sequence"/>
</dbReference>
<protein>
    <submittedName>
        <fullName evidence="5">Class I SAM-dependent methyltransferase</fullName>
        <ecNumber evidence="5">2.1.1.-</ecNumber>
    </submittedName>
</protein>
<evidence type="ECO:0000256" key="1">
    <source>
        <dbReference type="ARBA" id="ARBA00022603"/>
    </source>
</evidence>
<gene>
    <name evidence="5" type="ORF">V1479_22075</name>
</gene>
<proteinExistence type="predicted"/>
<evidence type="ECO:0000256" key="3">
    <source>
        <dbReference type="ARBA" id="ARBA00022691"/>
    </source>
</evidence>
<evidence type="ECO:0000256" key="2">
    <source>
        <dbReference type="ARBA" id="ARBA00022679"/>
    </source>
</evidence>
<dbReference type="SUPFAM" id="SSF53335">
    <property type="entry name" value="S-adenosyl-L-methionine-dependent methyltransferases"/>
    <property type="match status" value="1"/>
</dbReference>
<keyword evidence="1 5" id="KW-0489">Methyltransferase</keyword>
<organism evidence="5 6">
    <name type="scientific">Neoaquamicrobium sediminum</name>
    <dbReference type="NCBI Taxonomy" id="1849104"/>
    <lineage>
        <taxon>Bacteria</taxon>
        <taxon>Pseudomonadati</taxon>
        <taxon>Pseudomonadota</taxon>
        <taxon>Alphaproteobacteria</taxon>
        <taxon>Hyphomicrobiales</taxon>
        <taxon>Phyllobacteriaceae</taxon>
        <taxon>Neoaquamicrobium</taxon>
    </lineage>
</organism>
<dbReference type="PANTHER" id="PTHR43464:SF19">
    <property type="entry name" value="UBIQUINONE BIOSYNTHESIS O-METHYLTRANSFERASE, MITOCHONDRIAL"/>
    <property type="match status" value="1"/>
</dbReference>
<dbReference type="RefSeq" id="WP_368804774.1">
    <property type="nucleotide sequence ID" value="NZ_JAZHFV010000008.1"/>
</dbReference>
<dbReference type="GO" id="GO:0008168">
    <property type="term" value="F:methyltransferase activity"/>
    <property type="evidence" value="ECO:0007669"/>
    <property type="project" value="UniProtKB-KW"/>
</dbReference>
<comment type="caution">
    <text evidence="5">The sequence shown here is derived from an EMBL/GenBank/DDBJ whole genome shotgun (WGS) entry which is preliminary data.</text>
</comment>
<dbReference type="Pfam" id="PF08241">
    <property type="entry name" value="Methyltransf_11"/>
    <property type="match status" value="1"/>
</dbReference>
<keyword evidence="2 5" id="KW-0808">Transferase</keyword>
<accession>A0ABV3WZ89</accession>
<sequence length="239" mass="27040">MDTDSDPLAQQRHFWNGWNSENRERSVQDVSLRQAEVVLGWLERLGRRDLNILEVGCGTGWLCPKLLRYGRVTGTDLSDEVLDRARSRVPGARFVAGDFMKLAFDGGAYDVVVALEVLSHVADQQAFAEKVAGLLKPDGYLMLATQNRVVLERFNRVLPPGPGQLRRWLDRRELAGLLERDFAVKELFSVSPRANKGVMRLINSRTLNRPVRLLVGDRFESLKERLGLGWTLMALARKT</sequence>
<dbReference type="EC" id="2.1.1.-" evidence="5"/>
<dbReference type="PANTHER" id="PTHR43464">
    <property type="entry name" value="METHYLTRANSFERASE"/>
    <property type="match status" value="1"/>
</dbReference>
<evidence type="ECO:0000313" key="6">
    <source>
        <dbReference type="Proteomes" id="UP001559025"/>
    </source>
</evidence>
<evidence type="ECO:0000259" key="4">
    <source>
        <dbReference type="Pfam" id="PF08241"/>
    </source>
</evidence>
<dbReference type="Gene3D" id="3.40.50.150">
    <property type="entry name" value="Vaccinia Virus protein VP39"/>
    <property type="match status" value="1"/>
</dbReference>
<keyword evidence="6" id="KW-1185">Reference proteome</keyword>
<dbReference type="InterPro" id="IPR013216">
    <property type="entry name" value="Methyltransf_11"/>
</dbReference>
<keyword evidence="3" id="KW-0949">S-adenosyl-L-methionine</keyword>
<evidence type="ECO:0000313" key="5">
    <source>
        <dbReference type="EMBL" id="MEX4010009.1"/>
    </source>
</evidence>